<organism evidence="8 9">
    <name type="scientific">Mytilus galloprovincialis</name>
    <name type="common">Mediterranean mussel</name>
    <dbReference type="NCBI Taxonomy" id="29158"/>
    <lineage>
        <taxon>Eukaryota</taxon>
        <taxon>Metazoa</taxon>
        <taxon>Spiralia</taxon>
        <taxon>Lophotrochozoa</taxon>
        <taxon>Mollusca</taxon>
        <taxon>Bivalvia</taxon>
        <taxon>Autobranchia</taxon>
        <taxon>Pteriomorphia</taxon>
        <taxon>Mytilida</taxon>
        <taxon>Mytiloidea</taxon>
        <taxon>Mytilidae</taxon>
        <taxon>Mytilinae</taxon>
        <taxon>Mytilus</taxon>
    </lineage>
</organism>
<evidence type="ECO:0000259" key="7">
    <source>
        <dbReference type="Pfam" id="PF16739"/>
    </source>
</evidence>
<keyword evidence="5" id="KW-0391">Immunity</keyword>
<feature type="compositionally biased region" description="Basic and acidic residues" evidence="6">
    <location>
        <begin position="182"/>
        <end position="206"/>
    </location>
</feature>
<keyword evidence="3" id="KW-0399">Innate immunity</keyword>
<feature type="region of interest" description="Disordered" evidence="6">
    <location>
        <begin position="134"/>
        <end position="224"/>
    </location>
</feature>
<comment type="caution">
    <text evidence="8">The sequence shown here is derived from an EMBL/GenBank/DDBJ whole genome shotgun (WGS) entry which is preliminary data.</text>
</comment>
<proteinExistence type="predicted"/>
<dbReference type="Gene3D" id="1.10.533.10">
    <property type="entry name" value="Death Domain, Fas"/>
    <property type="match status" value="1"/>
</dbReference>
<dbReference type="InterPro" id="IPR011029">
    <property type="entry name" value="DEATH-like_dom_sf"/>
</dbReference>
<reference evidence="8" key="1">
    <citation type="submission" date="2018-11" db="EMBL/GenBank/DDBJ databases">
        <authorList>
            <person name="Alioto T."/>
            <person name="Alioto T."/>
        </authorList>
    </citation>
    <scope>NUCLEOTIDE SEQUENCE</scope>
</reference>
<sequence length="399" mass="46126">MERAQIQVIEKKKKALHMKDPKVFSKSMEKDCHKTMEDIHIQRVSVFLQLDLQASWSRTKVLEYLNKMRINETSDMNLRIIAVSPDDLNLYSEIARTVLSKVDLLKDEVQKLLSGMLLEAAIDTKESAEVGFSLTIPTSTETSQINSDDEHDKAEKADYPPAIHDCKTRTQFDEETSQINSDDEHDKGEKADHPSAIHDSKTRTQFDEETSQINSDDEQDKAEKADHPLAIHDCKTRTEFDEDSIDEIWELEKKSRKKATDKLLKKISENSDLLPQFIVALSDQGYQRFVDPIHNIYPDRGRKFCQEYFEFLIHYMKGELVDILEPLQICAYLYRNRCIELSDKEAIEAMQSSNGRTAACQEMIMAVKRRRDNWALLLLEAIKETQEYVKLKMDPSASQ</sequence>
<evidence type="ECO:0000313" key="8">
    <source>
        <dbReference type="EMBL" id="VDI16415.1"/>
    </source>
</evidence>
<keyword evidence="1" id="KW-1017">Isopeptide bond</keyword>
<accession>A0A8B6DAL4</accession>
<evidence type="ECO:0000256" key="2">
    <source>
        <dbReference type="ARBA" id="ARBA00022553"/>
    </source>
</evidence>
<name>A0A8B6DAL4_MYTGA</name>
<dbReference type="InterPro" id="IPR031964">
    <property type="entry name" value="CARD_dom"/>
</dbReference>
<evidence type="ECO:0000256" key="6">
    <source>
        <dbReference type="SAM" id="MobiDB-lite"/>
    </source>
</evidence>
<dbReference type="GO" id="GO:0005737">
    <property type="term" value="C:cytoplasm"/>
    <property type="evidence" value="ECO:0007669"/>
    <property type="project" value="UniProtKB-ARBA"/>
</dbReference>
<dbReference type="OrthoDB" id="6197672at2759"/>
<evidence type="ECO:0000256" key="1">
    <source>
        <dbReference type="ARBA" id="ARBA00022499"/>
    </source>
</evidence>
<keyword evidence="9" id="KW-1185">Reference proteome</keyword>
<dbReference type="EMBL" id="UYJE01003083">
    <property type="protein sequence ID" value="VDI16415.1"/>
    <property type="molecule type" value="Genomic_DNA"/>
</dbReference>
<dbReference type="Pfam" id="PF16739">
    <property type="entry name" value="CARD_2"/>
    <property type="match status" value="1"/>
</dbReference>
<dbReference type="AlphaFoldDB" id="A0A8B6DAL4"/>
<dbReference type="Proteomes" id="UP000596742">
    <property type="component" value="Unassembled WGS sequence"/>
</dbReference>
<evidence type="ECO:0000256" key="3">
    <source>
        <dbReference type="ARBA" id="ARBA00022588"/>
    </source>
</evidence>
<keyword evidence="4" id="KW-0832">Ubl conjugation</keyword>
<gene>
    <name evidence="8" type="ORF">MGAL_10B061132</name>
</gene>
<feature type="compositionally biased region" description="Polar residues" evidence="6">
    <location>
        <begin position="135"/>
        <end position="146"/>
    </location>
</feature>
<evidence type="ECO:0000256" key="4">
    <source>
        <dbReference type="ARBA" id="ARBA00022843"/>
    </source>
</evidence>
<feature type="domain" description="Caspase recruitment" evidence="7">
    <location>
        <begin position="307"/>
        <end position="386"/>
    </location>
</feature>
<protein>
    <recommendedName>
        <fullName evidence="7">Caspase recruitment domain-containing protein</fullName>
    </recommendedName>
</protein>
<evidence type="ECO:0000313" key="9">
    <source>
        <dbReference type="Proteomes" id="UP000596742"/>
    </source>
</evidence>
<dbReference type="GO" id="GO:0045087">
    <property type="term" value="P:innate immune response"/>
    <property type="evidence" value="ECO:0007669"/>
    <property type="project" value="UniProtKB-KW"/>
</dbReference>
<keyword evidence="2" id="KW-0597">Phosphoprotein</keyword>
<feature type="compositionally biased region" description="Basic and acidic residues" evidence="6">
    <location>
        <begin position="148"/>
        <end position="172"/>
    </location>
</feature>
<feature type="compositionally biased region" description="Acidic residues" evidence="6">
    <location>
        <begin position="207"/>
        <end position="220"/>
    </location>
</feature>
<evidence type="ECO:0000256" key="5">
    <source>
        <dbReference type="ARBA" id="ARBA00022859"/>
    </source>
</evidence>
<feature type="non-terminal residue" evidence="8">
    <location>
        <position position="1"/>
    </location>
</feature>